<dbReference type="FunFam" id="3.40.309.10:FF:000003">
    <property type="entry name" value="Aldehyde dehydrogenase"/>
    <property type="match status" value="1"/>
</dbReference>
<feature type="transmembrane region" description="Helical" evidence="8">
    <location>
        <begin position="471"/>
        <end position="488"/>
    </location>
</feature>
<dbReference type="Gene3D" id="3.40.309.10">
    <property type="entry name" value="Aldehyde Dehydrogenase, Chain A, domain 2"/>
    <property type="match status" value="1"/>
</dbReference>
<dbReference type="EMBL" id="JAPXFL010000004">
    <property type="protein sequence ID" value="KAK9508217.1"/>
    <property type="molecule type" value="Genomic_DNA"/>
</dbReference>
<dbReference type="GO" id="GO:0004029">
    <property type="term" value="F:aldehyde dehydrogenase (NAD+) activity"/>
    <property type="evidence" value="ECO:0007669"/>
    <property type="project" value="TreeGrafter"/>
</dbReference>
<evidence type="ECO:0000256" key="7">
    <source>
        <dbReference type="RuleBase" id="RU003345"/>
    </source>
</evidence>
<dbReference type="InterPro" id="IPR012394">
    <property type="entry name" value="Aldehyde_DH_NAD(P)"/>
</dbReference>
<dbReference type="PANTHER" id="PTHR43570:SF16">
    <property type="entry name" value="ALDEHYDE DEHYDROGENASE TYPE III, ISOFORM Q"/>
    <property type="match status" value="1"/>
</dbReference>
<evidence type="ECO:0000256" key="6">
    <source>
        <dbReference type="PROSITE-ProRule" id="PRU10007"/>
    </source>
</evidence>
<dbReference type="SUPFAM" id="SSF53720">
    <property type="entry name" value="ALDH-like"/>
    <property type="match status" value="1"/>
</dbReference>
<keyword evidence="2 4" id="KW-0560">Oxidoreductase</keyword>
<proteinExistence type="inferred from homology"/>
<evidence type="ECO:0000256" key="3">
    <source>
        <dbReference type="ARBA" id="ARBA00023027"/>
    </source>
</evidence>
<dbReference type="PROSITE" id="PS00687">
    <property type="entry name" value="ALDEHYDE_DEHYDR_GLU"/>
    <property type="match status" value="1"/>
</dbReference>
<dbReference type="InterPro" id="IPR016162">
    <property type="entry name" value="Ald_DH_N"/>
</dbReference>
<dbReference type="Proteomes" id="UP001461498">
    <property type="component" value="Unassembled WGS sequence"/>
</dbReference>
<feature type="active site" evidence="5 6">
    <location>
        <position position="210"/>
    </location>
</feature>
<evidence type="ECO:0000256" key="8">
    <source>
        <dbReference type="SAM" id="Phobius"/>
    </source>
</evidence>
<evidence type="ECO:0000256" key="2">
    <source>
        <dbReference type="ARBA" id="ARBA00023002"/>
    </source>
</evidence>
<dbReference type="GO" id="GO:0006081">
    <property type="term" value="P:aldehyde metabolic process"/>
    <property type="evidence" value="ECO:0007669"/>
    <property type="project" value="InterPro"/>
</dbReference>
<evidence type="ECO:0000313" key="10">
    <source>
        <dbReference type="EMBL" id="KAK9508217.1"/>
    </source>
</evidence>
<feature type="active site" evidence="5">
    <location>
        <position position="244"/>
    </location>
</feature>
<comment type="caution">
    <text evidence="10">The sequence shown here is derived from an EMBL/GenBank/DDBJ whole genome shotgun (WGS) entry which is preliminary data.</text>
</comment>
<evidence type="ECO:0000256" key="5">
    <source>
        <dbReference type="PIRSR" id="PIRSR036492-1"/>
    </source>
</evidence>
<dbReference type="Gene3D" id="3.40.605.10">
    <property type="entry name" value="Aldehyde Dehydrogenase, Chain A, domain 1"/>
    <property type="match status" value="1"/>
</dbReference>
<accession>A0AAW1DCQ2</accession>
<name>A0AAW1DCQ2_9HEMI</name>
<dbReference type="PANTHER" id="PTHR43570">
    <property type="entry name" value="ALDEHYDE DEHYDROGENASE"/>
    <property type="match status" value="1"/>
</dbReference>
<organism evidence="10 11">
    <name type="scientific">Rhynocoris fuscipes</name>
    <dbReference type="NCBI Taxonomy" id="488301"/>
    <lineage>
        <taxon>Eukaryota</taxon>
        <taxon>Metazoa</taxon>
        <taxon>Ecdysozoa</taxon>
        <taxon>Arthropoda</taxon>
        <taxon>Hexapoda</taxon>
        <taxon>Insecta</taxon>
        <taxon>Pterygota</taxon>
        <taxon>Neoptera</taxon>
        <taxon>Paraneoptera</taxon>
        <taxon>Hemiptera</taxon>
        <taxon>Heteroptera</taxon>
        <taxon>Panheteroptera</taxon>
        <taxon>Cimicomorpha</taxon>
        <taxon>Reduviidae</taxon>
        <taxon>Harpactorinae</taxon>
        <taxon>Harpactorini</taxon>
        <taxon>Rhynocoris</taxon>
    </lineage>
</organism>
<feature type="domain" description="Aldehyde dehydrogenase" evidence="9">
    <location>
        <begin position="4"/>
        <end position="427"/>
    </location>
</feature>
<dbReference type="EMBL" id="JAPXFL010000004">
    <property type="protein sequence ID" value="KAK9508216.1"/>
    <property type="molecule type" value="Genomic_DNA"/>
</dbReference>
<protein>
    <recommendedName>
        <fullName evidence="4">Aldehyde dehydrogenase</fullName>
    </recommendedName>
</protein>
<dbReference type="InterPro" id="IPR016161">
    <property type="entry name" value="Ald_DH/histidinol_DH"/>
</dbReference>
<dbReference type="AlphaFoldDB" id="A0AAW1DCQ2"/>
<evidence type="ECO:0000259" key="9">
    <source>
        <dbReference type="Pfam" id="PF00171"/>
    </source>
</evidence>
<keyword evidence="11" id="KW-1185">Reference proteome</keyword>
<dbReference type="InterPro" id="IPR016163">
    <property type="entry name" value="Ald_DH_C"/>
</dbReference>
<comment type="similarity">
    <text evidence="1 4 7">Belongs to the aldehyde dehydrogenase family.</text>
</comment>
<reference evidence="10 11" key="1">
    <citation type="submission" date="2022-12" db="EMBL/GenBank/DDBJ databases">
        <title>Chromosome-level genome assembly of true bugs.</title>
        <authorList>
            <person name="Ma L."/>
            <person name="Li H."/>
        </authorList>
    </citation>
    <scope>NUCLEOTIDE SEQUENCE [LARGE SCALE GENOMIC DNA]</scope>
    <source>
        <strain evidence="10">Lab_2022b</strain>
    </source>
</reference>
<dbReference type="FunFam" id="3.40.605.10:FF:000004">
    <property type="entry name" value="Aldehyde dehydrogenase"/>
    <property type="match status" value="1"/>
</dbReference>
<evidence type="ECO:0000256" key="1">
    <source>
        <dbReference type="ARBA" id="ARBA00009986"/>
    </source>
</evidence>
<keyword evidence="8" id="KW-0472">Membrane</keyword>
<keyword evidence="3" id="KW-0520">NAD</keyword>
<sequence length="504" mass="56195">MSKFNHLVETARNAFESGRTRPYEFRKEQLLKLRKMLVDNGPKLANALNDDLRKCKMEAFLTEIGLLVNEIDDAVANLRSWMKPESAKKNLMTMFDDVKIYNDPKGVILVMGSWNYPLNITLTPTVGAIAAGNCVVMKPSELAPATAQLLNELVPKYLDQECFPVVLGGPEEVSELLKEKFDHIMYTGSTRVGKIIYAAAQKHLTPVTLEMGGKSPLYLDKNVNMDYAVKRILWGKIVNAGQTCIAPDYILCSKEVEQIFVEAAKKVLVTWLGDDSAKSPDYCRIINDNHFKRLSNLLKNSEIAVGGKLDANDRFISPTILVNVKPEHPIMQEEIFGPILPILNVDSPYDAIKFINARPRPLTMYVFTKSKELCDLFLNNTISGSVCINDTILQYGVNALPFGGVGDSGIGSIHGKHSFDTFSHKKSCLSKNFNPLEEALAGARYPPYSDKKLNFMQLLLGMKLNFGFLKLVPYSLLFALGTGLGLFISKYSKDYMELINGNLN</sequence>
<evidence type="ECO:0000313" key="11">
    <source>
        <dbReference type="Proteomes" id="UP001461498"/>
    </source>
</evidence>
<dbReference type="Pfam" id="PF00171">
    <property type="entry name" value="Aldedh"/>
    <property type="match status" value="1"/>
</dbReference>
<keyword evidence="8" id="KW-0812">Transmembrane</keyword>
<dbReference type="InterPro" id="IPR029510">
    <property type="entry name" value="Ald_DH_CS_GLU"/>
</dbReference>
<dbReference type="InterPro" id="IPR015590">
    <property type="entry name" value="Aldehyde_DH_dom"/>
</dbReference>
<keyword evidence="8" id="KW-1133">Transmembrane helix</keyword>
<evidence type="ECO:0000256" key="4">
    <source>
        <dbReference type="PIRNR" id="PIRNR036492"/>
    </source>
</evidence>
<gene>
    <name evidence="10" type="ORF">O3M35_007928</name>
</gene>
<dbReference type="PIRSF" id="PIRSF036492">
    <property type="entry name" value="ALDH"/>
    <property type="match status" value="1"/>
</dbReference>
<dbReference type="GO" id="GO:0005737">
    <property type="term" value="C:cytoplasm"/>
    <property type="evidence" value="ECO:0007669"/>
    <property type="project" value="TreeGrafter"/>
</dbReference>